<evidence type="ECO:0000313" key="2">
    <source>
        <dbReference type="EMBL" id="MDR7071097.1"/>
    </source>
</evidence>
<keyword evidence="1" id="KW-1133">Transmembrane helix</keyword>
<keyword evidence="1" id="KW-0472">Membrane</keyword>
<feature type="transmembrane region" description="Helical" evidence="1">
    <location>
        <begin position="12"/>
        <end position="35"/>
    </location>
</feature>
<feature type="transmembrane region" description="Helical" evidence="1">
    <location>
        <begin position="47"/>
        <end position="68"/>
    </location>
</feature>
<keyword evidence="3" id="KW-1185">Reference proteome</keyword>
<dbReference type="RefSeq" id="WP_310255453.1">
    <property type="nucleotide sequence ID" value="NZ_JAVDWA010000001.1"/>
</dbReference>
<evidence type="ECO:0000256" key="1">
    <source>
        <dbReference type="SAM" id="Phobius"/>
    </source>
</evidence>
<evidence type="ECO:0000313" key="3">
    <source>
        <dbReference type="Proteomes" id="UP001258181"/>
    </source>
</evidence>
<sequence length="101" mass="11428">MLFILDQAISKLFKIKALQLIYLVGIIFALSLTMYKNEIELGESGSIMQPIVTLILGFIPLVIVVITAKWKKENQSRLPNKVANATDWNIFMPFKKTLSSN</sequence>
<accession>A0ABU1TV53</accession>
<dbReference type="EMBL" id="JAVDWA010000001">
    <property type="protein sequence ID" value="MDR7071097.1"/>
    <property type="molecule type" value="Genomic_DNA"/>
</dbReference>
<dbReference type="Proteomes" id="UP001258181">
    <property type="component" value="Unassembled WGS sequence"/>
</dbReference>
<reference evidence="2 3" key="1">
    <citation type="submission" date="2023-07" db="EMBL/GenBank/DDBJ databases">
        <title>Sorghum-associated microbial communities from plants grown in Nebraska, USA.</title>
        <authorList>
            <person name="Schachtman D."/>
        </authorList>
    </citation>
    <scope>NUCLEOTIDE SEQUENCE [LARGE SCALE GENOMIC DNA]</scope>
    <source>
        <strain evidence="2 3">BE211</strain>
    </source>
</reference>
<protein>
    <submittedName>
        <fullName evidence="2">ABC-type spermidine/putrescine transport system permease subunit II</fullName>
    </submittedName>
</protein>
<proteinExistence type="predicted"/>
<gene>
    <name evidence="2" type="ORF">J2X07_000072</name>
</gene>
<organism evidence="2 3">
    <name type="scientific">Fictibacillus barbaricus</name>
    <dbReference type="NCBI Taxonomy" id="182136"/>
    <lineage>
        <taxon>Bacteria</taxon>
        <taxon>Bacillati</taxon>
        <taxon>Bacillota</taxon>
        <taxon>Bacilli</taxon>
        <taxon>Bacillales</taxon>
        <taxon>Fictibacillaceae</taxon>
        <taxon>Fictibacillus</taxon>
    </lineage>
</organism>
<name>A0ABU1TV53_9BACL</name>
<keyword evidence="1" id="KW-0812">Transmembrane</keyword>
<comment type="caution">
    <text evidence="2">The sequence shown here is derived from an EMBL/GenBank/DDBJ whole genome shotgun (WGS) entry which is preliminary data.</text>
</comment>